<dbReference type="InterPro" id="IPR045627">
    <property type="entry name" value="FBXL18_LRR"/>
</dbReference>
<dbReference type="Pfam" id="PF00646">
    <property type="entry name" value="F-box"/>
    <property type="match status" value="1"/>
</dbReference>
<evidence type="ECO:0000313" key="6">
    <source>
        <dbReference type="RefSeq" id="XP_013095059.1"/>
    </source>
</evidence>
<organism evidence="3 4">
    <name type="scientific">Biomphalaria glabrata</name>
    <name type="common">Bloodfluke planorb</name>
    <name type="synonym">Freshwater snail</name>
    <dbReference type="NCBI Taxonomy" id="6526"/>
    <lineage>
        <taxon>Eukaryota</taxon>
        <taxon>Metazoa</taxon>
        <taxon>Spiralia</taxon>
        <taxon>Lophotrochozoa</taxon>
        <taxon>Mollusca</taxon>
        <taxon>Gastropoda</taxon>
        <taxon>Heterobranchia</taxon>
        <taxon>Euthyneura</taxon>
        <taxon>Panpulmonata</taxon>
        <taxon>Hygrophila</taxon>
        <taxon>Lymnaeoidea</taxon>
        <taxon>Planorbidae</taxon>
        <taxon>Biomphalaria</taxon>
    </lineage>
</organism>
<evidence type="ECO:0000259" key="2">
    <source>
        <dbReference type="PROSITE" id="PS50181"/>
    </source>
</evidence>
<sequence>MATVVTEKDLKEESSFDRLSDDVILFILQHLSLRDFFNLRFVSKRFAAICKDKSLVRHLQFSKNYWLTTDRFQSYVRPVVDKIETLNLNSCYWLKAAAVDLISKCTNLSSLHLTQVKVSMKNLCNIMSSLPNLVNLSFSISDIRDLHPELASSTGAQECLARLISLSLHFRHQLVYSNRPVINFCTGPTLFEYCRNLEEFHVYGFPSNARGIPKYIFQPQILKSENLKNVKVMTLNDAMDPAARMFFFGTLLSVCKLSVKFKTLLQPLGNVDQLWSMDGYATCLQNMEDLVHFDPSRTTFQIPSDVLHFESAHNLQYLNLSDNAAVTSETLHLLADTCPKLTSLNLQNCNYILLGPLKQQQQNSEQRRAYNDISGLQALLMACVELRSLNISGIHVHTQDLISTPYSSLAALLAMNNNWQCLSMSPCCLSVERSSKNNKRTFSLVPEGYLVKRRRIGTGAACHQSFATFPDANSPSTSQEDPSASSSSPPSSSPSSSSPSTTLDEPAFVSELEKLVRSCPSMENFELNCSGFRSAFNKYFGVHPTTCTSSPCMFSLTVGDHELMCIGRWKHLKSLQLTSIPGVNQGHCLLAIAKGCVSLEQLSIACLGQIAHCLYRNGLLAAFPFFSKLKDFRLEHPYMKVDEMMLTAMAKCSTLERVCIIAKNGTMDTEGVKDFFEKVQGLINFQLYTGRSLSVCRGLQAYLMSRYKKTRPAISVCIHPLLNGGLQEATAMLPDQHIDEMTILKSRVSIRPHDAY</sequence>
<name>A0A2C9LYG0_BIOGL</name>
<dbReference type="InterPro" id="IPR032675">
    <property type="entry name" value="LRR_dom_sf"/>
</dbReference>
<dbReference type="GO" id="GO:0019005">
    <property type="term" value="C:SCF ubiquitin ligase complex"/>
    <property type="evidence" value="ECO:0007669"/>
    <property type="project" value="TreeGrafter"/>
</dbReference>
<accession>A0A2C9LYG0</accession>
<dbReference type="Proteomes" id="UP000076420">
    <property type="component" value="Unassembled WGS sequence"/>
</dbReference>
<dbReference type="PROSITE" id="PS50181">
    <property type="entry name" value="FBOX"/>
    <property type="match status" value="1"/>
</dbReference>
<dbReference type="Proteomes" id="UP001165740">
    <property type="component" value="Chromosome 1"/>
</dbReference>
<feature type="region of interest" description="Disordered" evidence="1">
    <location>
        <begin position="469"/>
        <end position="503"/>
    </location>
</feature>
<dbReference type="OrthoDB" id="9856535at2759"/>
<dbReference type="GO" id="GO:0031146">
    <property type="term" value="P:SCF-dependent proteasomal ubiquitin-dependent protein catabolic process"/>
    <property type="evidence" value="ECO:0007669"/>
    <property type="project" value="InterPro"/>
</dbReference>
<dbReference type="EnsemblMetazoa" id="BGLB036309-RA">
    <property type="protein sequence ID" value="BGLB036309-PA"/>
    <property type="gene ID" value="BGLB036309"/>
</dbReference>
<gene>
    <name evidence="3" type="primary">106078653</name>
    <name evidence="6" type="synonym">LOC106078653</name>
</gene>
<evidence type="ECO:0000313" key="5">
    <source>
        <dbReference type="Proteomes" id="UP001165740"/>
    </source>
</evidence>
<protein>
    <submittedName>
        <fullName evidence="6">F-box/LRR-repeat protein 18-like isoform X1</fullName>
    </submittedName>
</protein>
<proteinExistence type="predicted"/>
<dbReference type="SUPFAM" id="SSF52047">
    <property type="entry name" value="RNI-like"/>
    <property type="match status" value="2"/>
</dbReference>
<dbReference type="PANTHER" id="PTHR13318">
    <property type="entry name" value="PARTNER OF PAIRED, ISOFORM B-RELATED"/>
    <property type="match status" value="1"/>
</dbReference>
<evidence type="ECO:0000313" key="3">
    <source>
        <dbReference type="EnsemblMetazoa" id="BGLB036309-PA"/>
    </source>
</evidence>
<dbReference type="GeneID" id="106078653"/>
<reference evidence="3" key="1">
    <citation type="submission" date="2020-05" db="UniProtKB">
        <authorList>
            <consortium name="EnsemblMetazoa"/>
        </authorList>
    </citation>
    <scope>IDENTIFICATION</scope>
    <source>
        <strain evidence="3">BB02</strain>
    </source>
</reference>
<dbReference type="KEGG" id="bgt:106078653"/>
<dbReference type="SMART" id="SM00256">
    <property type="entry name" value="FBOX"/>
    <property type="match status" value="1"/>
</dbReference>
<dbReference type="InterPro" id="IPR001810">
    <property type="entry name" value="F-box_dom"/>
</dbReference>
<evidence type="ECO:0000313" key="4">
    <source>
        <dbReference type="Proteomes" id="UP000076420"/>
    </source>
</evidence>
<dbReference type="OMA" id="VLYSECR"/>
<evidence type="ECO:0000256" key="1">
    <source>
        <dbReference type="SAM" id="MobiDB-lite"/>
    </source>
</evidence>
<dbReference type="AlphaFoldDB" id="A0A2C9LYG0"/>
<feature type="compositionally biased region" description="Low complexity" evidence="1">
    <location>
        <begin position="474"/>
        <end position="500"/>
    </location>
</feature>
<feature type="domain" description="F-box" evidence="2">
    <location>
        <begin position="13"/>
        <end position="59"/>
    </location>
</feature>
<dbReference type="RefSeq" id="XP_013095059.1">
    <property type="nucleotide sequence ID" value="XM_013239605.2"/>
</dbReference>
<dbReference type="STRING" id="6526.A0A2C9LYG0"/>
<reference evidence="6" key="2">
    <citation type="submission" date="2025-04" db="UniProtKB">
        <authorList>
            <consortium name="RefSeq"/>
        </authorList>
    </citation>
    <scope>IDENTIFICATION</scope>
</reference>
<dbReference type="VEuPathDB" id="VectorBase:BGLB036309"/>
<dbReference type="Gene3D" id="3.80.10.10">
    <property type="entry name" value="Ribonuclease Inhibitor"/>
    <property type="match status" value="3"/>
</dbReference>
<dbReference type="VEuPathDB" id="VectorBase:BGLAX_043852"/>
<keyword evidence="5" id="KW-1185">Reference proteome</keyword>
<dbReference type="Pfam" id="PF19729">
    <property type="entry name" value="LRR_FBXL18"/>
    <property type="match status" value="3"/>
</dbReference>